<sequence length="93" mass="10650">MTETPMSPPRQRRTHISSTIIKALKVWSLAVKLQKNCKIEAENMTRESTTMKHMDDPVLYPDPGSEAASFITIEQEELQALRTPSFTEKFLEL</sequence>
<feature type="non-terminal residue" evidence="1">
    <location>
        <position position="93"/>
    </location>
</feature>
<evidence type="ECO:0000313" key="1">
    <source>
        <dbReference type="EMBL" id="KAK0477872.1"/>
    </source>
</evidence>
<protein>
    <submittedName>
        <fullName evidence="1">Uncharacterized protein</fullName>
    </submittedName>
</protein>
<dbReference type="EMBL" id="JAUEPR010000015">
    <property type="protein sequence ID" value="KAK0477872.1"/>
    <property type="molecule type" value="Genomic_DNA"/>
</dbReference>
<accession>A0AA39P5C1</accession>
<name>A0AA39P5C1_9AGAR</name>
<gene>
    <name evidence="1" type="ORF">IW261DRAFT_1338089</name>
</gene>
<comment type="caution">
    <text evidence="1">The sequence shown here is derived from an EMBL/GenBank/DDBJ whole genome shotgun (WGS) entry which is preliminary data.</text>
</comment>
<proteinExistence type="predicted"/>
<reference evidence="1" key="1">
    <citation type="submission" date="2023-06" db="EMBL/GenBank/DDBJ databases">
        <authorList>
            <consortium name="Lawrence Berkeley National Laboratory"/>
            <person name="Ahrendt S."/>
            <person name="Sahu N."/>
            <person name="Indic B."/>
            <person name="Wong-Bajracharya J."/>
            <person name="Merenyi Z."/>
            <person name="Ke H.-M."/>
            <person name="Monk M."/>
            <person name="Kocsube S."/>
            <person name="Drula E."/>
            <person name="Lipzen A."/>
            <person name="Balint B."/>
            <person name="Henrissat B."/>
            <person name="Andreopoulos B."/>
            <person name="Martin F.M."/>
            <person name="Harder C.B."/>
            <person name="Rigling D."/>
            <person name="Ford K.L."/>
            <person name="Foster G.D."/>
            <person name="Pangilinan J."/>
            <person name="Papanicolaou A."/>
            <person name="Barry K."/>
            <person name="LaButti K."/>
            <person name="Viragh M."/>
            <person name="Koriabine M."/>
            <person name="Yan M."/>
            <person name="Riley R."/>
            <person name="Champramary S."/>
            <person name="Plett K.L."/>
            <person name="Tsai I.J."/>
            <person name="Slot J."/>
            <person name="Sipos G."/>
            <person name="Plett J."/>
            <person name="Nagy L.G."/>
            <person name="Grigoriev I.V."/>
        </authorList>
    </citation>
    <scope>NUCLEOTIDE SEQUENCE</scope>
    <source>
        <strain evidence="1">ICMP 16352</strain>
    </source>
</reference>
<evidence type="ECO:0000313" key="2">
    <source>
        <dbReference type="Proteomes" id="UP001175227"/>
    </source>
</evidence>
<dbReference type="AlphaFoldDB" id="A0AA39P5C1"/>
<keyword evidence="2" id="KW-1185">Reference proteome</keyword>
<dbReference type="Proteomes" id="UP001175227">
    <property type="component" value="Unassembled WGS sequence"/>
</dbReference>
<organism evidence="1 2">
    <name type="scientific">Armillaria novae-zelandiae</name>
    <dbReference type="NCBI Taxonomy" id="153914"/>
    <lineage>
        <taxon>Eukaryota</taxon>
        <taxon>Fungi</taxon>
        <taxon>Dikarya</taxon>
        <taxon>Basidiomycota</taxon>
        <taxon>Agaricomycotina</taxon>
        <taxon>Agaricomycetes</taxon>
        <taxon>Agaricomycetidae</taxon>
        <taxon>Agaricales</taxon>
        <taxon>Marasmiineae</taxon>
        <taxon>Physalacriaceae</taxon>
        <taxon>Armillaria</taxon>
    </lineage>
</organism>